<keyword evidence="3" id="KW-1185">Reference proteome</keyword>
<dbReference type="InterPro" id="IPR029058">
    <property type="entry name" value="AB_hydrolase_fold"/>
</dbReference>
<evidence type="ECO:0000313" key="3">
    <source>
        <dbReference type="Proteomes" id="UP000831327"/>
    </source>
</evidence>
<organism evidence="2 3">
    <name type="scientific">Roseomonas fluvialis</name>
    <dbReference type="NCBI Taxonomy" id="1750527"/>
    <lineage>
        <taxon>Bacteria</taxon>
        <taxon>Pseudomonadati</taxon>
        <taxon>Pseudomonadota</taxon>
        <taxon>Alphaproteobacteria</taxon>
        <taxon>Acetobacterales</taxon>
        <taxon>Roseomonadaceae</taxon>
        <taxon>Roseomonas</taxon>
    </lineage>
</organism>
<feature type="chain" id="PRO_5045785449" description="Alpha/beta hydrolase family protein" evidence="1">
    <location>
        <begin position="23"/>
        <end position="369"/>
    </location>
</feature>
<dbReference type="RefSeq" id="WP_244457228.1">
    <property type="nucleotide sequence ID" value="NZ_AP025637.1"/>
</dbReference>
<gene>
    <name evidence="2" type="ORF">Rmf_50670</name>
</gene>
<protein>
    <recommendedName>
        <fullName evidence="4">Alpha/beta hydrolase family protein</fullName>
    </recommendedName>
</protein>
<dbReference type="EMBL" id="AP025637">
    <property type="protein sequence ID" value="BDG75138.1"/>
    <property type="molecule type" value="Genomic_DNA"/>
</dbReference>
<dbReference type="Proteomes" id="UP000831327">
    <property type="component" value="Chromosome"/>
</dbReference>
<reference evidence="2 3" key="1">
    <citation type="journal article" date="2016" name="Microbes Environ.">
        <title>Phylogenetically diverse aerobic anoxygenic phototrophic bacteria isolated from epilithic biofilms in Tama river, Japan.</title>
        <authorList>
            <person name="Hirose S."/>
            <person name="Matsuura K."/>
            <person name="Haruta S."/>
        </authorList>
    </citation>
    <scope>NUCLEOTIDE SEQUENCE [LARGE SCALE GENOMIC DNA]</scope>
    <source>
        <strain evidence="2 3">S08</strain>
    </source>
</reference>
<accession>A0ABM7YAQ7</accession>
<dbReference type="Gene3D" id="3.40.50.1820">
    <property type="entry name" value="alpha/beta hydrolase"/>
    <property type="match status" value="1"/>
</dbReference>
<evidence type="ECO:0000256" key="1">
    <source>
        <dbReference type="SAM" id="SignalP"/>
    </source>
</evidence>
<feature type="signal peptide" evidence="1">
    <location>
        <begin position="1"/>
        <end position="22"/>
    </location>
</feature>
<name>A0ABM7YAQ7_9PROT</name>
<evidence type="ECO:0008006" key="4">
    <source>
        <dbReference type="Google" id="ProtNLM"/>
    </source>
</evidence>
<evidence type="ECO:0000313" key="2">
    <source>
        <dbReference type="EMBL" id="BDG75138.1"/>
    </source>
</evidence>
<dbReference type="SUPFAM" id="SSF53474">
    <property type="entry name" value="alpha/beta-Hydrolases"/>
    <property type="match status" value="1"/>
</dbReference>
<sequence length="369" mass="39090">MHKPLRAGFLAAGLLAAPPAFAQPDPNTDFAAYRTLFSVAALGEARGPSTVIGFTLHYRGAMTNAGFVLAGNGRSVTWRFASGEDGPEAVRARLQPTCEREATSAPETATCRVVAFDGNVMSLALPAFRPVDAQVGPFRAAPLMFRHGPRAAEGVVVWSHGFGGAQVDHRRRPIPGMLAMLNDAGYDILRFDRDPAEDHLAAALTTLARALPLLRQAGYRRIVLAGQSRGAWQSMMAAAERPDLVHAVLAVAPAAHGESRLPNNHGPALEDFRRLLAGFPEARPRLAVAVFDRDPFDPDPAARAAMVADTAATRRAPTLALHPDAPIEGHGGGSDWRFTRGHAPCLLTLVTAPEAAVARGLRRAPCGGG</sequence>
<keyword evidence="1" id="KW-0732">Signal</keyword>
<proteinExistence type="predicted"/>